<evidence type="ECO:0000259" key="2">
    <source>
        <dbReference type="Pfam" id="PF01557"/>
    </source>
</evidence>
<evidence type="ECO:0000313" key="4">
    <source>
        <dbReference type="EMBL" id="BDG62357.1"/>
    </source>
</evidence>
<name>A0AA35CNC2_9FIRM</name>
<sequence>MKFMRFLTPDGPRFGLVAGDELRELDGDIFGGWRETGRTFDARNVKVLPPVVPGKVIAIGLNYLAHAQEKSRDVPEEPMMFMVSPTAIVAHDEPVVLKHPEHVTEHEAELVVVIGKEGRDIPEERALEHVFGYTIGNDVSDRTLQYKDKQFTRAKSFHTYKPLGPVIETEVDPTDLGIRLWLNGELRQDSRTSLLIHGVPKLIRVISEVMTLYPGDLIFTGTPAGVSPIKAGDVMEIEIEGIGRLRNPVRA</sequence>
<dbReference type="GO" id="GO:0046872">
    <property type="term" value="F:metal ion binding"/>
    <property type="evidence" value="ECO:0007669"/>
    <property type="project" value="UniProtKB-KW"/>
</dbReference>
<accession>A0AA35CNC2</accession>
<dbReference type="AlphaFoldDB" id="A0AA35CNC2"/>
<dbReference type="Pfam" id="PF01557">
    <property type="entry name" value="FAA_hydrolase"/>
    <property type="match status" value="1"/>
</dbReference>
<evidence type="ECO:0000259" key="3">
    <source>
        <dbReference type="Pfam" id="PF10370"/>
    </source>
</evidence>
<dbReference type="GO" id="GO:0019752">
    <property type="term" value="P:carboxylic acid metabolic process"/>
    <property type="evidence" value="ECO:0007669"/>
    <property type="project" value="UniProtKB-ARBA"/>
</dbReference>
<dbReference type="Gene3D" id="2.30.30.370">
    <property type="entry name" value="FAH"/>
    <property type="match status" value="1"/>
</dbReference>
<organism evidence="4 5">
    <name type="scientific">Caldinitratiruptor microaerophilus</name>
    <dbReference type="NCBI Taxonomy" id="671077"/>
    <lineage>
        <taxon>Bacteria</taxon>
        <taxon>Bacillati</taxon>
        <taxon>Bacillota</taxon>
        <taxon>Clostridia</taxon>
        <taxon>Eubacteriales</taxon>
        <taxon>Symbiobacteriaceae</taxon>
        <taxon>Caldinitratiruptor</taxon>
    </lineage>
</organism>
<evidence type="ECO:0000256" key="1">
    <source>
        <dbReference type="ARBA" id="ARBA00022723"/>
    </source>
</evidence>
<dbReference type="Pfam" id="PF10370">
    <property type="entry name" value="Rv2993c-like_N"/>
    <property type="match status" value="1"/>
</dbReference>
<dbReference type="GO" id="GO:0016853">
    <property type="term" value="F:isomerase activity"/>
    <property type="evidence" value="ECO:0007669"/>
    <property type="project" value="UniProtKB-ARBA"/>
</dbReference>
<keyword evidence="5" id="KW-1185">Reference proteome</keyword>
<protein>
    <recommendedName>
        <fullName evidence="6">2-hydroxyhepta-2,4-diene-1,7-dioate isomerase</fullName>
    </recommendedName>
</protein>
<dbReference type="InterPro" id="IPR011234">
    <property type="entry name" value="Fumarylacetoacetase-like_C"/>
</dbReference>
<dbReference type="InterPro" id="IPR036663">
    <property type="entry name" value="Fumarylacetoacetase_C_sf"/>
</dbReference>
<proteinExistence type="predicted"/>
<reference evidence="4" key="1">
    <citation type="submission" date="2022-03" db="EMBL/GenBank/DDBJ databases">
        <title>Complete genome sequence of Caldinitratiruptor microaerophilus.</title>
        <authorList>
            <person name="Mukaiyama R."/>
            <person name="Nishiyama T."/>
            <person name="Ueda K."/>
        </authorList>
    </citation>
    <scope>NUCLEOTIDE SEQUENCE</scope>
    <source>
        <strain evidence="4">JCM 16183</strain>
    </source>
</reference>
<feature type="domain" description="Rv2993c-like N-terminal" evidence="3">
    <location>
        <begin position="1"/>
        <end position="50"/>
    </location>
</feature>
<keyword evidence="1" id="KW-0479">Metal-binding</keyword>
<dbReference type="FunFam" id="3.90.850.10:FF:000002">
    <property type="entry name" value="2-hydroxyhepta-2,4-diene-1,7-dioate isomerase"/>
    <property type="match status" value="1"/>
</dbReference>
<dbReference type="KEGG" id="cmic:caldi_34470"/>
<dbReference type="Gene3D" id="3.90.850.10">
    <property type="entry name" value="Fumarylacetoacetase-like, C-terminal domain"/>
    <property type="match status" value="1"/>
</dbReference>
<gene>
    <name evidence="4" type="ORF">caldi_34470</name>
</gene>
<dbReference type="PANTHER" id="PTHR11820">
    <property type="entry name" value="ACYLPYRUVASE"/>
    <property type="match status" value="1"/>
</dbReference>
<dbReference type="EMBL" id="AP025628">
    <property type="protein sequence ID" value="BDG62357.1"/>
    <property type="molecule type" value="Genomic_DNA"/>
</dbReference>
<evidence type="ECO:0000313" key="5">
    <source>
        <dbReference type="Proteomes" id="UP001163687"/>
    </source>
</evidence>
<feature type="domain" description="Fumarylacetoacetase-like C-terminal" evidence="2">
    <location>
        <begin position="55"/>
        <end position="250"/>
    </location>
</feature>
<dbReference type="SUPFAM" id="SSF56529">
    <property type="entry name" value="FAH"/>
    <property type="match status" value="1"/>
</dbReference>
<dbReference type="InterPro" id="IPR018833">
    <property type="entry name" value="Rv2993c-like_N"/>
</dbReference>
<dbReference type="Proteomes" id="UP001163687">
    <property type="component" value="Chromosome"/>
</dbReference>
<evidence type="ECO:0008006" key="6">
    <source>
        <dbReference type="Google" id="ProtNLM"/>
    </source>
</evidence>